<dbReference type="Gene3D" id="3.10.430.100">
    <property type="entry name" value="Ribosomal protein L9, C-terminal domain"/>
    <property type="match status" value="1"/>
</dbReference>
<dbReference type="FunFam" id="3.40.5.10:FF:000002">
    <property type="entry name" value="50S ribosomal protein L9"/>
    <property type="match status" value="1"/>
</dbReference>
<proteinExistence type="inferred from homology"/>
<dbReference type="InterPro" id="IPR020069">
    <property type="entry name" value="Ribosomal_bL9_C"/>
</dbReference>
<dbReference type="Proteomes" id="UP000004470">
    <property type="component" value="Unassembled WGS sequence"/>
</dbReference>
<feature type="domain" description="Ribosomal protein L9" evidence="9">
    <location>
        <begin position="16"/>
        <end position="43"/>
    </location>
</feature>
<evidence type="ECO:0000313" key="10">
    <source>
        <dbReference type="EMBL" id="EFL95591.1"/>
    </source>
</evidence>
<keyword evidence="5 8" id="KW-0689">Ribosomal protein</keyword>
<dbReference type="InterPro" id="IPR020594">
    <property type="entry name" value="Ribosomal_bL9_bac/chp"/>
</dbReference>
<dbReference type="SUPFAM" id="SSF55658">
    <property type="entry name" value="L9 N-domain-like"/>
    <property type="match status" value="1"/>
</dbReference>
<accession>E0NGA5</accession>
<evidence type="ECO:0000256" key="6">
    <source>
        <dbReference type="ARBA" id="ARBA00023274"/>
    </source>
</evidence>
<evidence type="ECO:0000256" key="5">
    <source>
        <dbReference type="ARBA" id="ARBA00022980"/>
    </source>
</evidence>
<protein>
    <recommendedName>
        <fullName evidence="7 8">Large ribosomal subunit protein bL9</fullName>
    </recommendedName>
</protein>
<dbReference type="GO" id="GO:1990904">
    <property type="term" value="C:ribonucleoprotein complex"/>
    <property type="evidence" value="ECO:0007669"/>
    <property type="project" value="UniProtKB-KW"/>
</dbReference>
<reference evidence="10" key="1">
    <citation type="submission" date="2010-07" db="EMBL/GenBank/DDBJ databases">
        <authorList>
            <person name="Muzny D."/>
            <person name="Qin X."/>
            <person name="Deng J."/>
            <person name="Jiang H."/>
            <person name="Liu Y."/>
            <person name="Qu J."/>
            <person name="Song X.-Z."/>
            <person name="Zhang L."/>
            <person name="Thornton R."/>
            <person name="Coyle M."/>
            <person name="Francisco L."/>
            <person name="Jackson L."/>
            <person name="Javaid M."/>
            <person name="Korchina V."/>
            <person name="Kovar C."/>
            <person name="Mata R."/>
            <person name="Mathew T."/>
            <person name="Ngo R."/>
            <person name="Nguyen L."/>
            <person name="Nguyen N."/>
            <person name="Okwuonu G."/>
            <person name="Ongeri F."/>
            <person name="Pham C."/>
            <person name="Simmons D."/>
            <person name="Wilczek-Boney K."/>
            <person name="Hale W."/>
            <person name="Jakkamsetti A."/>
            <person name="Pham P."/>
            <person name="Ruth R."/>
            <person name="San Lucas F."/>
            <person name="Warren J."/>
            <person name="Zhang J."/>
            <person name="Zhao Z."/>
            <person name="Zhou C."/>
            <person name="Zhu D."/>
            <person name="Lee S."/>
            <person name="Bess C."/>
            <person name="Blankenburg K."/>
            <person name="Forbes L."/>
            <person name="Fu Q."/>
            <person name="Gubbala S."/>
            <person name="Hirani K."/>
            <person name="Jayaseelan J.C."/>
            <person name="Lara F."/>
            <person name="Munidasa M."/>
            <person name="Palculict T."/>
            <person name="Patil S."/>
            <person name="Pu L.-L."/>
            <person name="Saada N."/>
            <person name="Tang L."/>
            <person name="Weissenberger G."/>
            <person name="Zhu Y."/>
            <person name="Hemphill L."/>
            <person name="Shang Y."/>
            <person name="Youmans B."/>
            <person name="Ayvaz T."/>
            <person name="Ross M."/>
            <person name="Santibanez J."/>
            <person name="Aqrawi P."/>
            <person name="Gross S."/>
            <person name="Joshi V."/>
            <person name="Fowler G."/>
            <person name="Nazareth L."/>
            <person name="Reid J."/>
            <person name="Worley K."/>
            <person name="Petrosino J."/>
            <person name="Highlander S."/>
            <person name="Gibbs R."/>
        </authorList>
    </citation>
    <scope>NUCLEOTIDE SEQUENCE [LARGE SCALE GENOMIC DNA]</scope>
    <source>
        <strain evidence="10">DSM 20284</strain>
    </source>
</reference>
<dbReference type="GO" id="GO:0019843">
    <property type="term" value="F:rRNA binding"/>
    <property type="evidence" value="ECO:0007669"/>
    <property type="project" value="UniProtKB-UniRule"/>
</dbReference>
<dbReference type="SUPFAM" id="SSF55653">
    <property type="entry name" value="Ribosomal protein L9 C-domain"/>
    <property type="match status" value="1"/>
</dbReference>
<evidence type="ECO:0000256" key="8">
    <source>
        <dbReference type="HAMAP-Rule" id="MF_00503"/>
    </source>
</evidence>
<dbReference type="EMBL" id="AEEG01000004">
    <property type="protein sequence ID" value="EFL95591.1"/>
    <property type="molecule type" value="Genomic_DNA"/>
</dbReference>
<dbReference type="Gene3D" id="3.40.5.10">
    <property type="entry name" value="Ribosomal protein L9, N-terminal domain"/>
    <property type="match status" value="1"/>
</dbReference>
<evidence type="ECO:0000256" key="4">
    <source>
        <dbReference type="ARBA" id="ARBA00022884"/>
    </source>
</evidence>
<dbReference type="InterPro" id="IPR009027">
    <property type="entry name" value="Ribosomal_bL9/RNase_H1_N"/>
</dbReference>
<dbReference type="FunFam" id="3.10.430.100:FF:000002">
    <property type="entry name" value="50S ribosomal protein L9"/>
    <property type="match status" value="1"/>
</dbReference>
<dbReference type="GO" id="GO:0005840">
    <property type="term" value="C:ribosome"/>
    <property type="evidence" value="ECO:0007669"/>
    <property type="project" value="UniProtKB-KW"/>
</dbReference>
<dbReference type="HAMAP" id="MF_00503">
    <property type="entry name" value="Ribosomal_bL9"/>
    <property type="match status" value="1"/>
</dbReference>
<dbReference type="AlphaFoldDB" id="E0NGA5"/>
<evidence type="ECO:0000256" key="2">
    <source>
        <dbReference type="ARBA" id="ARBA00010605"/>
    </source>
</evidence>
<dbReference type="PANTHER" id="PTHR21368">
    <property type="entry name" value="50S RIBOSOMAL PROTEIN L9"/>
    <property type="match status" value="1"/>
</dbReference>
<dbReference type="InterPro" id="IPR020070">
    <property type="entry name" value="Ribosomal_bL9_N"/>
</dbReference>
<dbReference type="GO" id="GO:0003735">
    <property type="term" value="F:structural constituent of ribosome"/>
    <property type="evidence" value="ECO:0007669"/>
    <property type="project" value="InterPro"/>
</dbReference>
<dbReference type="InterPro" id="IPR000244">
    <property type="entry name" value="Ribosomal_bL9"/>
</dbReference>
<comment type="caution">
    <text evidence="10">The sequence shown here is derived from an EMBL/GenBank/DDBJ whole genome shotgun (WGS) entry which is preliminary data.</text>
</comment>
<dbReference type="HOGENOM" id="CLU_078938_3_2_9"/>
<name>E0NGA5_PEDAC</name>
<dbReference type="GO" id="GO:0006412">
    <property type="term" value="P:translation"/>
    <property type="evidence" value="ECO:0007669"/>
    <property type="project" value="UniProtKB-UniRule"/>
</dbReference>
<keyword evidence="3 8" id="KW-0699">rRNA-binding</keyword>
<keyword evidence="11" id="KW-1185">Reference proteome</keyword>
<dbReference type="Pfam" id="PF01281">
    <property type="entry name" value="Ribosomal_L9_N"/>
    <property type="match status" value="1"/>
</dbReference>
<dbReference type="InterPro" id="IPR036935">
    <property type="entry name" value="Ribosomal_bL9_N_sf"/>
</dbReference>
<keyword evidence="6 8" id="KW-0687">Ribonucleoprotein</keyword>
<sequence>MILMKVIFMEDVKGKGKRGEVKNVPDGYAQNFLIKNGKAKAATKAAMSELKGQKKAEEKHEAEVLAEAQKLKQVLEADATVVEIKAKAGKDGRLFGSIPSKQIATALEQQFDIKIDKRKIELNEPIRSMGYTNVPVKLHQQVTAKIRVHVSEK</sequence>
<evidence type="ECO:0000256" key="1">
    <source>
        <dbReference type="ARBA" id="ARBA00003058"/>
    </source>
</evidence>
<organism evidence="10 11">
    <name type="scientific">Pediococcus acidilactici DSM 20284</name>
    <dbReference type="NCBI Taxonomy" id="862514"/>
    <lineage>
        <taxon>Bacteria</taxon>
        <taxon>Bacillati</taxon>
        <taxon>Bacillota</taxon>
        <taxon>Bacilli</taxon>
        <taxon>Lactobacillales</taxon>
        <taxon>Lactobacillaceae</taxon>
        <taxon>Pediococcus</taxon>
        <taxon>Pediococcus acidilactici group</taxon>
    </lineage>
</organism>
<dbReference type="InterPro" id="IPR036791">
    <property type="entry name" value="Ribosomal_bL9_C_sf"/>
</dbReference>
<evidence type="ECO:0000259" key="9">
    <source>
        <dbReference type="PROSITE" id="PS00651"/>
    </source>
</evidence>
<evidence type="ECO:0000313" key="11">
    <source>
        <dbReference type="Proteomes" id="UP000004470"/>
    </source>
</evidence>
<gene>
    <name evidence="8 10" type="primary">rplI</name>
    <name evidence="10" type="ORF">HMPREF0623_1328</name>
</gene>
<dbReference type="Pfam" id="PF03948">
    <property type="entry name" value="Ribosomal_L9_C"/>
    <property type="match status" value="1"/>
</dbReference>
<comment type="function">
    <text evidence="1 8">Binds to the 23S rRNA.</text>
</comment>
<dbReference type="PROSITE" id="PS00651">
    <property type="entry name" value="RIBOSOMAL_L9"/>
    <property type="match status" value="1"/>
</dbReference>
<comment type="similarity">
    <text evidence="2 8">Belongs to the bacterial ribosomal protein bL9 family.</text>
</comment>
<keyword evidence="4 8" id="KW-0694">RNA-binding</keyword>
<dbReference type="NCBIfam" id="TIGR00158">
    <property type="entry name" value="L9"/>
    <property type="match status" value="1"/>
</dbReference>
<evidence type="ECO:0000256" key="7">
    <source>
        <dbReference type="ARBA" id="ARBA00035292"/>
    </source>
</evidence>
<dbReference type="eggNOG" id="COG0359">
    <property type="taxonomic scope" value="Bacteria"/>
</dbReference>
<evidence type="ECO:0000256" key="3">
    <source>
        <dbReference type="ARBA" id="ARBA00022730"/>
    </source>
</evidence>